<keyword evidence="3" id="KW-1185">Reference proteome</keyword>
<gene>
    <name evidence="2" type="ORF">EV140_2225</name>
</gene>
<comment type="caution">
    <text evidence="2">The sequence shown here is derived from an EMBL/GenBank/DDBJ whole genome shotgun (WGS) entry which is preliminary data.</text>
</comment>
<feature type="signal peptide" evidence="1">
    <location>
        <begin position="1"/>
        <end position="30"/>
    </location>
</feature>
<dbReference type="SUPFAM" id="SSF110296">
    <property type="entry name" value="Oligoxyloglucan reducing end-specific cellobiohydrolase"/>
    <property type="match status" value="1"/>
</dbReference>
<keyword evidence="1" id="KW-0732">Signal</keyword>
<proteinExistence type="predicted"/>
<organism evidence="2 3">
    <name type="scientific">Microcella alkaliphila</name>
    <dbReference type="NCBI Taxonomy" id="279828"/>
    <lineage>
        <taxon>Bacteria</taxon>
        <taxon>Bacillati</taxon>
        <taxon>Actinomycetota</taxon>
        <taxon>Actinomycetes</taxon>
        <taxon>Micrococcales</taxon>
        <taxon>Microbacteriaceae</taxon>
        <taxon>Microcella</taxon>
    </lineage>
</organism>
<feature type="chain" id="PRO_5020612805" description="BNR/Asp-box repeat protein" evidence="1">
    <location>
        <begin position="31"/>
        <end position="302"/>
    </location>
</feature>
<protein>
    <recommendedName>
        <fullName evidence="4">BNR/Asp-box repeat protein</fullName>
    </recommendedName>
</protein>
<dbReference type="AlphaFoldDB" id="A0A4Q7TDL1"/>
<evidence type="ECO:0000313" key="3">
    <source>
        <dbReference type="Proteomes" id="UP000292408"/>
    </source>
</evidence>
<accession>A0A4Q7TDL1</accession>
<evidence type="ECO:0008006" key="4">
    <source>
        <dbReference type="Google" id="ProtNLM"/>
    </source>
</evidence>
<sequence>MAGPVTPRRSSTLAALGAAAATAFVLGACAPPAGLSPDAFGPAPDAVVADPGVTHVHALDVDERAGVARIATHYGIYAAELVDDGSAQAARVGEWQGDAMGMARAGDSILFSGHPAEGEPGPANLGVVAFADDGTTSVIALDGEVDFHAMAAHGSRVAGWDSATGAVFLSDDGGATWSTGAVTPIRSLAWAADGVTLLGTTADGLVASTDGGATFDLVDGAPLLVLLANNEADAALPRVVGIDTEGVIHVSTDGREWSAVGESPILPEAIAVTASGRIAIADTSLALVSDADGRNWQSLFRY</sequence>
<dbReference type="Gene3D" id="2.130.10.10">
    <property type="entry name" value="YVTN repeat-like/Quinoprotein amine dehydrogenase"/>
    <property type="match status" value="1"/>
</dbReference>
<dbReference type="InterPro" id="IPR015943">
    <property type="entry name" value="WD40/YVTN_repeat-like_dom_sf"/>
</dbReference>
<name>A0A4Q7TDL1_9MICO</name>
<dbReference type="Proteomes" id="UP000292408">
    <property type="component" value="Unassembled WGS sequence"/>
</dbReference>
<evidence type="ECO:0000256" key="1">
    <source>
        <dbReference type="SAM" id="SignalP"/>
    </source>
</evidence>
<evidence type="ECO:0000313" key="2">
    <source>
        <dbReference type="EMBL" id="RZT58455.1"/>
    </source>
</evidence>
<reference evidence="2 3" key="1">
    <citation type="journal article" date="2015" name="Stand. Genomic Sci.">
        <title>Genomic Encyclopedia of Bacterial and Archaeal Type Strains, Phase III: the genomes of soil and plant-associated and newly described type strains.</title>
        <authorList>
            <person name="Whitman W.B."/>
            <person name="Woyke T."/>
            <person name="Klenk H.P."/>
            <person name="Zhou Y."/>
            <person name="Lilburn T.G."/>
            <person name="Beck B.J."/>
            <person name="De Vos P."/>
            <person name="Vandamme P."/>
            <person name="Eisen J.A."/>
            <person name="Garrity G."/>
            <person name="Hugenholtz P."/>
            <person name="Kyrpides N.C."/>
        </authorList>
    </citation>
    <scope>NUCLEOTIDE SEQUENCE [LARGE SCALE GENOMIC DNA]</scope>
    <source>
        <strain evidence="2 3">AC4r</strain>
    </source>
</reference>
<dbReference type="EMBL" id="SGXT01000017">
    <property type="protein sequence ID" value="RZT58455.1"/>
    <property type="molecule type" value="Genomic_DNA"/>
</dbReference>